<dbReference type="Pfam" id="PF14808">
    <property type="entry name" value="TMEM164"/>
    <property type="match status" value="1"/>
</dbReference>
<evidence type="ECO:0000313" key="4">
    <source>
        <dbReference type="Proteomes" id="UP000332933"/>
    </source>
</evidence>
<keyword evidence="1" id="KW-0472">Membrane</keyword>
<evidence type="ECO:0000313" key="3">
    <source>
        <dbReference type="EMBL" id="VFT99548.1"/>
    </source>
</evidence>
<feature type="transmembrane region" description="Helical" evidence="1">
    <location>
        <begin position="198"/>
        <end position="225"/>
    </location>
</feature>
<feature type="transmembrane region" description="Helical" evidence="1">
    <location>
        <begin position="137"/>
        <end position="156"/>
    </location>
</feature>
<dbReference type="EMBL" id="VJMH01007216">
    <property type="protein sequence ID" value="KAF0685196.1"/>
    <property type="molecule type" value="Genomic_DNA"/>
</dbReference>
<organism evidence="3 4">
    <name type="scientific">Aphanomyces stellatus</name>
    <dbReference type="NCBI Taxonomy" id="120398"/>
    <lineage>
        <taxon>Eukaryota</taxon>
        <taxon>Sar</taxon>
        <taxon>Stramenopiles</taxon>
        <taxon>Oomycota</taxon>
        <taxon>Saprolegniomycetes</taxon>
        <taxon>Saprolegniales</taxon>
        <taxon>Verrucalvaceae</taxon>
        <taxon>Aphanomyces</taxon>
    </lineage>
</organism>
<protein>
    <submittedName>
        <fullName evidence="3">Aste57867_22898 protein</fullName>
    </submittedName>
</protein>
<evidence type="ECO:0000313" key="2">
    <source>
        <dbReference type="EMBL" id="KAF0685196.1"/>
    </source>
</evidence>
<dbReference type="PANTHER" id="PTHR20948">
    <property type="entry name" value="TRANSMEMBRANE PROTEIN 164"/>
    <property type="match status" value="1"/>
</dbReference>
<accession>A0A485LMV8</accession>
<reference evidence="2" key="2">
    <citation type="submission" date="2019-06" db="EMBL/GenBank/DDBJ databases">
        <title>Genomics analysis of Aphanomyces spp. identifies a new class of oomycete effector associated with host adaptation.</title>
        <authorList>
            <person name="Gaulin E."/>
        </authorList>
    </citation>
    <scope>NUCLEOTIDE SEQUENCE</scope>
    <source>
        <strain evidence="2">CBS 578.67</strain>
    </source>
</reference>
<dbReference type="InterPro" id="IPR026508">
    <property type="entry name" value="TMEM164"/>
</dbReference>
<keyword evidence="1" id="KW-1133">Transmembrane helix</keyword>
<dbReference type="Proteomes" id="UP000332933">
    <property type="component" value="Unassembled WGS sequence"/>
</dbReference>
<dbReference type="EMBL" id="CAADRA010007242">
    <property type="protein sequence ID" value="VFT99548.1"/>
    <property type="molecule type" value="Genomic_DNA"/>
</dbReference>
<dbReference type="PANTHER" id="PTHR20948:SF2">
    <property type="entry name" value="TRANSMEMBRANE PROTEIN 164"/>
    <property type="match status" value="1"/>
</dbReference>
<keyword evidence="4" id="KW-1185">Reference proteome</keyword>
<feature type="transmembrane region" description="Helical" evidence="1">
    <location>
        <begin position="168"/>
        <end position="186"/>
    </location>
</feature>
<proteinExistence type="predicted"/>
<sequence length="281" mass="31812">MVLSAAVDRLAQFYVAIGPTDQASPYIPTEYRSTWFLTPQHHAQETLGFASLYIPVALLAHAAATRDPRWKALPPARAPTKSDCALAFLAASSYMMAFYFKLIVPGGWRLAYMLQPCHILTATIAILCLMPGRRANYIFQIYVTLSWSSWVAMAFPDLSDYEHELDMFNYWYEHILIVLIPVLLCRSGRYVFLGSWSFILLGYMVTTLYHCIVLQVACLATEVNIATMASPPDMLAHLGIYYRAAQYVICLTLHHVYNWVIVGTCYILAWVTTSSKQLKVE</sequence>
<dbReference type="OrthoDB" id="17328at2759"/>
<feature type="transmembrane region" description="Helical" evidence="1">
    <location>
        <begin position="46"/>
        <end position="64"/>
    </location>
</feature>
<dbReference type="AlphaFoldDB" id="A0A485LMV8"/>
<keyword evidence="1" id="KW-0812">Transmembrane</keyword>
<feature type="transmembrane region" description="Helical" evidence="1">
    <location>
        <begin position="110"/>
        <end position="130"/>
    </location>
</feature>
<gene>
    <name evidence="3" type="primary">Aste57867_22898</name>
    <name evidence="2" type="ORF">As57867_022827</name>
    <name evidence="3" type="ORF">ASTE57867_22898</name>
</gene>
<reference evidence="3 4" key="1">
    <citation type="submission" date="2019-03" db="EMBL/GenBank/DDBJ databases">
        <authorList>
            <person name="Gaulin E."/>
            <person name="Dumas B."/>
        </authorList>
    </citation>
    <scope>NUCLEOTIDE SEQUENCE [LARGE SCALE GENOMIC DNA]</scope>
    <source>
        <strain evidence="3">CBS 568.67</strain>
    </source>
</reference>
<name>A0A485LMV8_9STRA</name>
<feature type="transmembrane region" description="Helical" evidence="1">
    <location>
        <begin position="85"/>
        <end position="104"/>
    </location>
</feature>
<feature type="transmembrane region" description="Helical" evidence="1">
    <location>
        <begin position="245"/>
        <end position="271"/>
    </location>
</feature>
<evidence type="ECO:0000256" key="1">
    <source>
        <dbReference type="SAM" id="Phobius"/>
    </source>
</evidence>